<dbReference type="SUPFAM" id="SSF53448">
    <property type="entry name" value="Nucleotide-diphospho-sugar transferases"/>
    <property type="match status" value="1"/>
</dbReference>
<dbReference type="PANTHER" id="PTHR22916">
    <property type="entry name" value="GLYCOSYLTRANSFERASE"/>
    <property type="match status" value="1"/>
</dbReference>
<gene>
    <name evidence="3" type="ORF">ACFO0C_02105</name>
</gene>
<dbReference type="InterPro" id="IPR029044">
    <property type="entry name" value="Nucleotide-diphossugar_trans"/>
</dbReference>
<organism evidence="3 4">
    <name type="scientific">Actinoplanes subglobosus</name>
    <dbReference type="NCBI Taxonomy" id="1547892"/>
    <lineage>
        <taxon>Bacteria</taxon>
        <taxon>Bacillati</taxon>
        <taxon>Actinomycetota</taxon>
        <taxon>Actinomycetes</taxon>
        <taxon>Micromonosporales</taxon>
        <taxon>Micromonosporaceae</taxon>
        <taxon>Actinoplanes</taxon>
    </lineage>
</organism>
<dbReference type="InterPro" id="IPR001173">
    <property type="entry name" value="Glyco_trans_2-like"/>
</dbReference>
<keyword evidence="4" id="KW-1185">Reference proteome</keyword>
<evidence type="ECO:0000313" key="4">
    <source>
        <dbReference type="Proteomes" id="UP001595867"/>
    </source>
</evidence>
<dbReference type="RefSeq" id="WP_378064749.1">
    <property type="nucleotide sequence ID" value="NZ_JBHSBL010000003.1"/>
</dbReference>
<dbReference type="PANTHER" id="PTHR22916:SF3">
    <property type="entry name" value="UDP-GLCNAC:BETAGAL BETA-1,3-N-ACETYLGLUCOSAMINYLTRANSFERASE-LIKE PROTEIN 1"/>
    <property type="match status" value="1"/>
</dbReference>
<evidence type="ECO:0000313" key="3">
    <source>
        <dbReference type="EMBL" id="MFC4063708.1"/>
    </source>
</evidence>
<comment type="caution">
    <text evidence="3">The sequence shown here is derived from an EMBL/GenBank/DDBJ whole genome shotgun (WGS) entry which is preliminary data.</text>
</comment>
<feature type="domain" description="Glycosyltransferase 2-like" evidence="2">
    <location>
        <begin position="6"/>
        <end position="126"/>
    </location>
</feature>
<evidence type="ECO:0000256" key="1">
    <source>
        <dbReference type="SAM" id="MobiDB-lite"/>
    </source>
</evidence>
<accession>A0ABV8IHK0</accession>
<dbReference type="Pfam" id="PF00535">
    <property type="entry name" value="Glycos_transf_2"/>
    <property type="match status" value="1"/>
</dbReference>
<protein>
    <submittedName>
        <fullName evidence="3">Glycosyltransferase family 2 protein</fullName>
    </submittedName>
</protein>
<dbReference type="EMBL" id="JBHSBL010000003">
    <property type="protein sequence ID" value="MFC4063708.1"/>
    <property type="molecule type" value="Genomic_DNA"/>
</dbReference>
<dbReference type="Gene3D" id="3.90.550.10">
    <property type="entry name" value="Spore Coat Polysaccharide Biosynthesis Protein SpsA, Chain A"/>
    <property type="match status" value="1"/>
</dbReference>
<feature type="region of interest" description="Disordered" evidence="1">
    <location>
        <begin position="331"/>
        <end position="354"/>
    </location>
</feature>
<evidence type="ECO:0000259" key="2">
    <source>
        <dbReference type="Pfam" id="PF00535"/>
    </source>
</evidence>
<name>A0ABV8IHK0_9ACTN</name>
<sequence>MDVLLTVVVPVYAVEGYLHQCLDSIRAGLTPAENASVEVLAVDDASPDSCPAMLDDYADQHGGDLRVLHLTSNVGLGLARNAGLAEARGRYIWFVDSDDVLPAGSVRAVLARLRETEPDVLLIDHLRMHEDGRLQTDQSSSLLDGPPDRNRLIAVQHTAWNRIMRREFLDKHELRFPAGWYEDVPFSNPVLIAAERLDVLNRVCYHYRIGRSGAITATRSQRHFEAFTQWDRCYAWLDSADVDPALRIRVFTLMISHLLVVAGNESRVHPSHRREFFREIAALYRRHRPAGYLPPAGAAGIKHRLVAADSYPMYAALRAGYRVAGLRRRGTQRTPVVSRDIPSPPQRVKTTSIP</sequence>
<dbReference type="CDD" id="cd00761">
    <property type="entry name" value="Glyco_tranf_GTA_type"/>
    <property type="match status" value="1"/>
</dbReference>
<proteinExistence type="predicted"/>
<dbReference type="Proteomes" id="UP001595867">
    <property type="component" value="Unassembled WGS sequence"/>
</dbReference>
<reference evidence="4" key="1">
    <citation type="journal article" date="2019" name="Int. J. Syst. Evol. Microbiol.">
        <title>The Global Catalogue of Microorganisms (GCM) 10K type strain sequencing project: providing services to taxonomists for standard genome sequencing and annotation.</title>
        <authorList>
            <consortium name="The Broad Institute Genomics Platform"/>
            <consortium name="The Broad Institute Genome Sequencing Center for Infectious Disease"/>
            <person name="Wu L."/>
            <person name="Ma J."/>
        </authorList>
    </citation>
    <scope>NUCLEOTIDE SEQUENCE [LARGE SCALE GENOMIC DNA]</scope>
    <source>
        <strain evidence="4">TBRC 5832</strain>
    </source>
</reference>